<reference evidence="2 3" key="1">
    <citation type="journal article" date="2017" name="Gigascience">
        <title>Genome sequence of the small brown planthopper, Laodelphax striatellus.</title>
        <authorList>
            <person name="Zhu J."/>
            <person name="Jiang F."/>
            <person name="Wang X."/>
            <person name="Yang P."/>
            <person name="Bao Y."/>
            <person name="Zhao W."/>
            <person name="Wang W."/>
            <person name="Lu H."/>
            <person name="Wang Q."/>
            <person name="Cui N."/>
            <person name="Li J."/>
            <person name="Chen X."/>
            <person name="Luo L."/>
            <person name="Yu J."/>
            <person name="Kang L."/>
            <person name="Cui F."/>
        </authorList>
    </citation>
    <scope>NUCLEOTIDE SEQUENCE [LARGE SCALE GENOMIC DNA]</scope>
    <source>
        <strain evidence="2">Lst14</strain>
    </source>
</reference>
<dbReference type="OrthoDB" id="6630634at2759"/>
<protein>
    <submittedName>
        <fullName evidence="2">Uncharacterized protein</fullName>
    </submittedName>
</protein>
<dbReference type="SMR" id="A0A482WWU0"/>
<dbReference type="STRING" id="195883.A0A482WWU0"/>
<gene>
    <name evidence="2" type="ORF">LSTR_LSTR016401</name>
</gene>
<evidence type="ECO:0000313" key="2">
    <source>
        <dbReference type="EMBL" id="RZF37984.1"/>
    </source>
</evidence>
<organism evidence="2 3">
    <name type="scientific">Laodelphax striatellus</name>
    <name type="common">Small brown planthopper</name>
    <name type="synonym">Delphax striatella</name>
    <dbReference type="NCBI Taxonomy" id="195883"/>
    <lineage>
        <taxon>Eukaryota</taxon>
        <taxon>Metazoa</taxon>
        <taxon>Ecdysozoa</taxon>
        <taxon>Arthropoda</taxon>
        <taxon>Hexapoda</taxon>
        <taxon>Insecta</taxon>
        <taxon>Pterygota</taxon>
        <taxon>Neoptera</taxon>
        <taxon>Paraneoptera</taxon>
        <taxon>Hemiptera</taxon>
        <taxon>Auchenorrhyncha</taxon>
        <taxon>Fulgoroidea</taxon>
        <taxon>Delphacidae</taxon>
        <taxon>Criomorphinae</taxon>
        <taxon>Laodelphax</taxon>
    </lineage>
</organism>
<dbReference type="PANTHER" id="PTHR46601">
    <property type="entry name" value="ULP_PROTEASE DOMAIN-CONTAINING PROTEIN"/>
    <property type="match status" value="1"/>
</dbReference>
<proteinExistence type="predicted"/>
<evidence type="ECO:0000313" key="3">
    <source>
        <dbReference type="Proteomes" id="UP000291343"/>
    </source>
</evidence>
<evidence type="ECO:0000256" key="1">
    <source>
        <dbReference type="SAM" id="MobiDB-lite"/>
    </source>
</evidence>
<dbReference type="Proteomes" id="UP000291343">
    <property type="component" value="Unassembled WGS sequence"/>
</dbReference>
<feature type="compositionally biased region" description="Polar residues" evidence="1">
    <location>
        <begin position="596"/>
        <end position="613"/>
    </location>
</feature>
<dbReference type="InParanoid" id="A0A482WWU0"/>
<name>A0A482WWU0_LAOST</name>
<dbReference type="AlphaFoldDB" id="A0A482WWU0"/>
<dbReference type="PANTHER" id="PTHR46601:SF2">
    <property type="entry name" value="UBIQUITIN-LIKE PROTEASE FAMILY PROFILE DOMAIN-CONTAINING PROTEIN"/>
    <property type="match status" value="1"/>
</dbReference>
<comment type="caution">
    <text evidence="2">The sequence shown here is derived from an EMBL/GenBank/DDBJ whole genome shotgun (WGS) entry which is preliminary data.</text>
</comment>
<accession>A0A482WWU0</accession>
<dbReference type="EMBL" id="QKKF02022836">
    <property type="protein sequence ID" value="RZF37984.1"/>
    <property type="molecule type" value="Genomic_DNA"/>
</dbReference>
<sequence length="682" mass="78773">MLKKENKKLHDENATLRRKVETLRKRIQRSKSPIEVTPRKKVKHMLKGQNCSNEIKKQLVFGEVLKNQINVNFKEEKSLNRKRCLATFLSGKIIKKYRMMSKVRDIISRRTTNLITNNKHIHKLVCERKDVTYFLSQDEHSKQCAGKKETITRKKVKMQKRLLTDSLQNLHKKFTATYQNHNDMSYSKFCKLRPFWITIPDCKNRDTCLCKLHTNMELIVSKLNSSQLITEKNTKDLLSSLTCDGETNEICLQRKCVICKLRNIDIALNDDNKNDTINYFYWNTIEVEVEIKGIKKKKKKTVKEDRSTTKEMLVRLFRGLLNKFLIHVLNIKHQYRAIRQAKENLKVNEGLLHMDYSENYNCKYTEEIQSLHFGGSRNQATLHTSILYYKDKVTEDLKSVCFCTVSEERRHDAVAVCGHLKPIFKEIKNLIPNLSKMHFVSDGPSSQYRNRKMFVLIGEYLTSLLGVSSVNWHYLEAGHGKGAADGVGGVLKRTADNLVSKGVDIPTVPVLVQQLNLHCPGVKVIYVTHEEVLEWDNLQLTLPKFKGTIKTHEICWAEANKNLIQVRSLTCMLCAPNQKCKHFHIGQINLQHSQGQNTKTSTASSSTHCGKTKTSMDKLKNRNNSSFKTSTATHCILYTTKLSILLFFYRVCLTIVTKIVYQGFKTGFLKLYGYKIGLVFYS</sequence>
<keyword evidence="3" id="KW-1185">Reference proteome</keyword>
<feature type="region of interest" description="Disordered" evidence="1">
    <location>
        <begin position="596"/>
        <end position="615"/>
    </location>
</feature>